<comment type="subunit">
    <text evidence="9">Homotetramer.</text>
</comment>
<evidence type="ECO:0000256" key="5">
    <source>
        <dbReference type="ARBA" id="ARBA00022741"/>
    </source>
</evidence>
<dbReference type="PANTHER" id="PTHR43523">
    <property type="entry name" value="GLUCOSE-1-PHOSPHATE ADENYLYLTRANSFERASE-RELATED"/>
    <property type="match status" value="1"/>
</dbReference>
<gene>
    <name evidence="9" type="primary">glgC</name>
    <name evidence="12" type="ORF">MJA45_23430</name>
</gene>
<dbReference type="RefSeq" id="WP_315604313.1">
    <property type="nucleotide sequence ID" value="NZ_CP130318.1"/>
</dbReference>
<keyword evidence="4 9" id="KW-0548">Nucleotidyltransferase</keyword>
<evidence type="ECO:0000313" key="13">
    <source>
        <dbReference type="Proteomes" id="UP001305702"/>
    </source>
</evidence>
<keyword evidence="6 9" id="KW-0067">ATP-binding</keyword>
<dbReference type="PROSITE" id="PS00810">
    <property type="entry name" value="ADP_GLC_PYROPHOSPH_3"/>
    <property type="match status" value="1"/>
</dbReference>
<evidence type="ECO:0000313" key="12">
    <source>
        <dbReference type="EMBL" id="WNQ10539.1"/>
    </source>
</evidence>
<dbReference type="InterPro" id="IPR029044">
    <property type="entry name" value="Nucleotide-diphossugar_trans"/>
</dbReference>
<feature type="binding site" evidence="9">
    <location>
        <position position="100"/>
    </location>
    <ligand>
        <name>alpha-D-glucose 1-phosphate</name>
        <dbReference type="ChEBI" id="CHEBI:58601"/>
    </ligand>
</feature>
<dbReference type="Pfam" id="PF24894">
    <property type="entry name" value="Hexapep_GlmU"/>
    <property type="match status" value="1"/>
</dbReference>
<evidence type="ECO:0000256" key="4">
    <source>
        <dbReference type="ARBA" id="ARBA00022695"/>
    </source>
</evidence>
<dbReference type="Gene3D" id="2.160.10.10">
    <property type="entry name" value="Hexapeptide repeat proteins"/>
    <property type="match status" value="1"/>
</dbReference>
<dbReference type="SUPFAM" id="SSF51161">
    <property type="entry name" value="Trimeric LpxA-like enzymes"/>
    <property type="match status" value="1"/>
</dbReference>
<evidence type="ECO:0000256" key="3">
    <source>
        <dbReference type="ARBA" id="ARBA00022679"/>
    </source>
</evidence>
<sequence length="400" mass="44440">MKQTECVAMLLAGGEGKRLGVLTTNIAKPAVHFGGKYRIIDFTLSNCVNSGIDTVGVLTQYQPMALNQHIGNGSPWDLNRPDGGVSLLAPYTDQKETRFYTGTANAVYQNLNYLEQYNPQYVLIISGDHIYNMDYRKMLDFHKSSKADATISVIEVKWEEASRFGILNTDGQHRVTEFVEKPAEPESNLASMGIYIFNWDVLKAFLLRDDNTPESSNDFGKNIIPAMIEHGAKLFAYPFQGYWKDVGTIDSLWEAHMDLLDTDNGFPLNHPDWPLYTNCQSPGPQFIAPTASIRQSMINDGCQVYGEVDRSVVFQGVEIGEGSIIRDSIIMPNVVIGKNVILSKAIIGEGTVIRDGAVVGDLEGKEITVIGEKEVVYKDTSDKMPKIFAGRNQRLLERIG</sequence>
<keyword evidence="8 9" id="KW-0119">Carbohydrate metabolism</keyword>
<dbReference type="PROSITE" id="PS00808">
    <property type="entry name" value="ADP_GLC_PYROPHOSPH_1"/>
    <property type="match status" value="1"/>
</dbReference>
<feature type="binding site" evidence="9">
    <location>
        <begin position="180"/>
        <end position="181"/>
    </location>
    <ligand>
        <name>alpha-D-glucose 1-phosphate</name>
        <dbReference type="ChEBI" id="CHEBI:58601"/>
    </ligand>
</feature>
<comment type="pathway">
    <text evidence="9">Glycan biosynthesis; glycogen biosynthesis.</text>
</comment>
<dbReference type="NCBIfam" id="TIGR02091">
    <property type="entry name" value="glgC"/>
    <property type="match status" value="1"/>
</dbReference>
<comment type="similarity">
    <text evidence="1 9">Belongs to the bacterial/plant glucose-1-phosphate adenylyltransferase family.</text>
</comment>
<feature type="binding site" evidence="9">
    <location>
        <position position="165"/>
    </location>
    <ligand>
        <name>alpha-D-glucose 1-phosphate</name>
        <dbReference type="ChEBI" id="CHEBI:58601"/>
    </ligand>
</feature>
<dbReference type="InterPro" id="IPR011004">
    <property type="entry name" value="Trimer_LpxA-like_sf"/>
</dbReference>
<proteinExistence type="inferred from homology"/>
<keyword evidence="7 9" id="KW-0320">Glycogen biosynthesis</keyword>
<organism evidence="12 13">
    <name type="scientific">Paenibacillus aurantius</name>
    <dbReference type="NCBI Taxonomy" id="2918900"/>
    <lineage>
        <taxon>Bacteria</taxon>
        <taxon>Bacillati</taxon>
        <taxon>Bacillota</taxon>
        <taxon>Bacilli</taxon>
        <taxon>Bacillales</taxon>
        <taxon>Paenibacillaceae</taxon>
        <taxon>Paenibacillus</taxon>
    </lineage>
</organism>
<feature type="binding site" evidence="9">
    <location>
        <position position="191"/>
    </location>
    <ligand>
        <name>alpha-D-glucose 1-phosphate</name>
        <dbReference type="ChEBI" id="CHEBI:58601"/>
    </ligand>
</feature>
<feature type="domain" description="Nucleotidyl transferase" evidence="10">
    <location>
        <begin position="8"/>
        <end position="261"/>
    </location>
</feature>
<evidence type="ECO:0000256" key="7">
    <source>
        <dbReference type="ARBA" id="ARBA00023056"/>
    </source>
</evidence>
<dbReference type="CDD" id="cd04651">
    <property type="entry name" value="LbH_G1P_AT_C"/>
    <property type="match status" value="1"/>
</dbReference>
<dbReference type="InterPro" id="IPR005836">
    <property type="entry name" value="ADP_Glu_pyroP_CS"/>
</dbReference>
<keyword evidence="5 9" id="KW-0547">Nucleotide-binding</keyword>
<evidence type="ECO:0000256" key="8">
    <source>
        <dbReference type="ARBA" id="ARBA00023277"/>
    </source>
</evidence>
<dbReference type="EMBL" id="CP130318">
    <property type="protein sequence ID" value="WNQ10539.1"/>
    <property type="molecule type" value="Genomic_DNA"/>
</dbReference>
<reference evidence="12 13" key="1">
    <citation type="submission" date="2022-02" db="EMBL/GenBank/DDBJ databases">
        <title>Paenibacillus sp. MBLB1776 Whole Genome Shotgun Sequencing.</title>
        <authorList>
            <person name="Hwang C.Y."/>
            <person name="Cho E.-S."/>
            <person name="Seo M.-J."/>
        </authorList>
    </citation>
    <scope>NUCLEOTIDE SEQUENCE [LARGE SCALE GENOMIC DNA]</scope>
    <source>
        <strain evidence="12 13">MBLB1776</strain>
    </source>
</reference>
<comment type="catalytic activity">
    <reaction evidence="9">
        <text>alpha-D-glucose 1-phosphate + ATP + H(+) = ADP-alpha-D-glucose + diphosphate</text>
        <dbReference type="Rhea" id="RHEA:12120"/>
        <dbReference type="ChEBI" id="CHEBI:15378"/>
        <dbReference type="ChEBI" id="CHEBI:30616"/>
        <dbReference type="ChEBI" id="CHEBI:33019"/>
        <dbReference type="ChEBI" id="CHEBI:57498"/>
        <dbReference type="ChEBI" id="CHEBI:58601"/>
        <dbReference type="EC" id="2.7.7.27"/>
    </reaction>
</comment>
<dbReference type="Pfam" id="PF00483">
    <property type="entry name" value="NTP_transferase"/>
    <property type="match status" value="1"/>
</dbReference>
<evidence type="ECO:0000256" key="9">
    <source>
        <dbReference type="HAMAP-Rule" id="MF_00624"/>
    </source>
</evidence>
<evidence type="ECO:0000259" key="11">
    <source>
        <dbReference type="Pfam" id="PF24894"/>
    </source>
</evidence>
<dbReference type="InterPro" id="IPR056818">
    <property type="entry name" value="GlmU/GlgC-like_hexapep"/>
</dbReference>
<dbReference type="Gene3D" id="3.90.550.10">
    <property type="entry name" value="Spore Coat Polysaccharide Biosynthesis Protein SpsA, Chain A"/>
    <property type="match status" value="1"/>
</dbReference>
<dbReference type="PANTHER" id="PTHR43523:SF2">
    <property type="entry name" value="GLUCOSE-1-PHOSPHATE ADENYLYLTRANSFERASE"/>
    <property type="match status" value="1"/>
</dbReference>
<dbReference type="EC" id="2.7.7.27" evidence="9"/>
<feature type="site" description="Could play a key role in the communication between the regulatory and the substrate sites" evidence="9">
    <location>
        <position position="99"/>
    </location>
</feature>
<dbReference type="GO" id="GO:0005978">
    <property type="term" value="P:glycogen biosynthetic process"/>
    <property type="evidence" value="ECO:0007669"/>
    <property type="project" value="UniProtKB-UniRule"/>
</dbReference>
<feature type="domain" description="Glucose-1-phosphate adenylyltransferase/Bifunctional protein GlmU-like C-terminal hexapeptide" evidence="11">
    <location>
        <begin position="292"/>
        <end position="360"/>
    </location>
</feature>
<dbReference type="KEGG" id="paun:MJA45_23430"/>
<dbReference type="GO" id="GO:0008878">
    <property type="term" value="F:glucose-1-phosphate adenylyltransferase activity"/>
    <property type="evidence" value="ECO:0007669"/>
    <property type="project" value="UniProtKB-UniRule"/>
</dbReference>
<keyword evidence="3 9" id="KW-0808">Transferase</keyword>
<dbReference type="NCBIfam" id="NF003670">
    <property type="entry name" value="PRK05293.1"/>
    <property type="match status" value="1"/>
</dbReference>
<keyword evidence="13" id="KW-1185">Reference proteome</keyword>
<feature type="site" description="Could play a key role in the communication between the regulatory and the substrate sites" evidence="9">
    <location>
        <position position="60"/>
    </location>
</feature>
<evidence type="ECO:0000256" key="2">
    <source>
        <dbReference type="ARBA" id="ARBA00022600"/>
    </source>
</evidence>
<keyword evidence="2 9" id="KW-0321">Glycogen metabolism</keyword>
<evidence type="ECO:0000256" key="6">
    <source>
        <dbReference type="ARBA" id="ARBA00022840"/>
    </source>
</evidence>
<dbReference type="CDD" id="cd02508">
    <property type="entry name" value="ADP_Glucose_PP"/>
    <property type="match status" value="1"/>
</dbReference>
<name>A0AA96LB24_9BACL</name>
<comment type="function">
    <text evidence="9">Involved in the biosynthesis of ADP-glucose, a building block required for the elongation reactions to produce glycogen. Catalyzes the reaction between ATP and alpha-D-glucose 1-phosphate (G1P) to produce pyrophosphate and ADP-Glc.</text>
</comment>
<dbReference type="HAMAP" id="MF_00624">
    <property type="entry name" value="GlgC"/>
    <property type="match status" value="1"/>
</dbReference>
<protein>
    <recommendedName>
        <fullName evidence="9">Glucose-1-phosphate adenylyltransferase</fullName>
        <ecNumber evidence="9">2.7.7.27</ecNumber>
    </recommendedName>
    <alternativeName>
        <fullName evidence="9">ADP-glucose pyrophosphorylase</fullName>
        <shortName evidence="9">ADPGlc PPase</shortName>
    </alternativeName>
    <alternativeName>
        <fullName evidence="9">ADP-glucose synthase</fullName>
    </alternativeName>
</protein>
<dbReference type="InterPro" id="IPR005835">
    <property type="entry name" value="NTP_transferase_dom"/>
</dbReference>
<dbReference type="AlphaFoldDB" id="A0AA96LB24"/>
<evidence type="ECO:0000256" key="1">
    <source>
        <dbReference type="ARBA" id="ARBA00010443"/>
    </source>
</evidence>
<accession>A0AA96LB24</accession>
<dbReference type="InterPro" id="IPR011831">
    <property type="entry name" value="ADP-Glc_PPase"/>
</dbReference>
<dbReference type="InterPro" id="IPR023049">
    <property type="entry name" value="GlgC_bac"/>
</dbReference>
<dbReference type="Proteomes" id="UP001305702">
    <property type="component" value="Chromosome"/>
</dbReference>
<dbReference type="GO" id="GO:0005524">
    <property type="term" value="F:ATP binding"/>
    <property type="evidence" value="ECO:0007669"/>
    <property type="project" value="UniProtKB-KW"/>
</dbReference>
<evidence type="ECO:0000259" key="10">
    <source>
        <dbReference type="Pfam" id="PF00483"/>
    </source>
</evidence>
<dbReference type="SUPFAM" id="SSF53448">
    <property type="entry name" value="Nucleotide-diphospho-sugar transferases"/>
    <property type="match status" value="1"/>
</dbReference>